<dbReference type="InterPro" id="IPR045082">
    <property type="entry name" value="ATP_syn_F0_a_bact/chloroplast"/>
</dbReference>
<feature type="transmembrane region" description="Helical" evidence="12">
    <location>
        <begin position="162"/>
        <end position="179"/>
    </location>
</feature>
<keyword evidence="3 12" id="KW-0813">Transport</keyword>
<dbReference type="InterPro" id="IPR023011">
    <property type="entry name" value="ATP_synth_F0_asu_AS"/>
</dbReference>
<dbReference type="GO" id="GO:0005886">
    <property type="term" value="C:plasma membrane"/>
    <property type="evidence" value="ECO:0007669"/>
    <property type="project" value="UniProtKB-SubCell"/>
</dbReference>
<dbReference type="GO" id="GO:0046933">
    <property type="term" value="F:proton-transporting ATP synthase activity, rotational mechanism"/>
    <property type="evidence" value="ECO:0007669"/>
    <property type="project" value="UniProtKB-UniRule"/>
</dbReference>
<evidence type="ECO:0000256" key="9">
    <source>
        <dbReference type="ARBA" id="ARBA00023065"/>
    </source>
</evidence>
<evidence type="ECO:0000256" key="5">
    <source>
        <dbReference type="ARBA" id="ARBA00022547"/>
    </source>
</evidence>
<keyword evidence="6 12" id="KW-0812">Transmembrane</keyword>
<dbReference type="STRING" id="1058.SAMN05421783_12444"/>
<dbReference type="FunFam" id="1.20.120.220:FF:000002">
    <property type="entry name" value="ATP synthase subunit a"/>
    <property type="match status" value="1"/>
</dbReference>
<evidence type="ECO:0000256" key="11">
    <source>
        <dbReference type="ARBA" id="ARBA00023310"/>
    </source>
</evidence>
<keyword evidence="4 12" id="KW-1003">Cell membrane</keyword>
<dbReference type="CDD" id="cd00310">
    <property type="entry name" value="ATP-synt_Fo_a_6"/>
    <property type="match status" value="1"/>
</dbReference>
<dbReference type="AlphaFoldDB" id="A0A1H3BG42"/>
<dbReference type="SUPFAM" id="SSF81336">
    <property type="entry name" value="F1F0 ATP synthase subunit A"/>
    <property type="match status" value="1"/>
</dbReference>
<dbReference type="EMBL" id="FNNZ01000024">
    <property type="protein sequence ID" value="SDX40029.1"/>
    <property type="molecule type" value="Genomic_DNA"/>
</dbReference>
<evidence type="ECO:0000313" key="14">
    <source>
        <dbReference type="EMBL" id="SDX40029.1"/>
    </source>
</evidence>
<comment type="similarity">
    <text evidence="2 12 13">Belongs to the ATPase A chain family.</text>
</comment>
<dbReference type="InterPro" id="IPR000568">
    <property type="entry name" value="ATP_synth_F0_asu"/>
</dbReference>
<keyword evidence="11 12" id="KW-0066">ATP synthesis</keyword>
<dbReference type="OrthoDB" id="9789241at2"/>
<dbReference type="NCBIfam" id="NF004477">
    <property type="entry name" value="PRK05815.1-1"/>
    <property type="match status" value="1"/>
</dbReference>
<sequence length="289" mass="32122">MAASETLTSQAYIQHHLTNLTLGVHPEHGFGFAHSSAEAAEMGFWAINVDTMFFSILLGYLFIWFFRRVAEQMTAGVPGTAQNFVEWIVDFVEENVRGSFTAKNPLVGPLALTIFAWVFLMNLMDLIPVDLLPYLFGQLMSVFGADPHHVFLRVVPTTDPNATFGMALVVFGLVLYYSVKMKGIGGFAAELTMQPFGKWGMPANLLLEGISLLSKPLSLALRLFGNMYAGEMIFILIALLYGGSMVLNITGGMLQFVWAVFHILIITLQAFIFMVLTIVYLDMAHQEHH</sequence>
<evidence type="ECO:0000256" key="2">
    <source>
        <dbReference type="ARBA" id="ARBA00006810"/>
    </source>
</evidence>
<dbReference type="PANTHER" id="PTHR42823:SF3">
    <property type="entry name" value="ATP SYNTHASE SUBUNIT A, CHLOROPLASTIC"/>
    <property type="match status" value="1"/>
</dbReference>
<dbReference type="Pfam" id="PF00119">
    <property type="entry name" value="ATP-synt_A"/>
    <property type="match status" value="1"/>
</dbReference>
<dbReference type="InterPro" id="IPR035908">
    <property type="entry name" value="F0_ATP_A_sf"/>
</dbReference>
<feature type="transmembrane region" description="Helical" evidence="12">
    <location>
        <begin position="256"/>
        <end position="281"/>
    </location>
</feature>
<dbReference type="RefSeq" id="WP_093036431.1">
    <property type="nucleotide sequence ID" value="NZ_FNNZ01000024.1"/>
</dbReference>
<evidence type="ECO:0000256" key="7">
    <source>
        <dbReference type="ARBA" id="ARBA00022781"/>
    </source>
</evidence>
<evidence type="ECO:0000313" key="15">
    <source>
        <dbReference type="Proteomes" id="UP000198816"/>
    </source>
</evidence>
<name>A0A1H3BG42_THIRO</name>
<dbReference type="NCBIfam" id="TIGR01131">
    <property type="entry name" value="ATP_synt_6_or_A"/>
    <property type="match status" value="1"/>
</dbReference>
<feature type="transmembrane region" description="Helical" evidence="12">
    <location>
        <begin position="106"/>
        <end position="124"/>
    </location>
</feature>
<evidence type="ECO:0000256" key="12">
    <source>
        <dbReference type="HAMAP-Rule" id="MF_01393"/>
    </source>
</evidence>
<dbReference type="GO" id="GO:0042777">
    <property type="term" value="P:proton motive force-driven plasma membrane ATP synthesis"/>
    <property type="evidence" value="ECO:0007669"/>
    <property type="project" value="TreeGrafter"/>
</dbReference>
<accession>A0A1H3BG42</accession>
<dbReference type="Gene3D" id="1.20.120.220">
    <property type="entry name" value="ATP synthase, F0 complex, subunit A"/>
    <property type="match status" value="1"/>
</dbReference>
<comment type="subcellular location">
    <subcellularLocation>
        <location evidence="12 13">Cell membrane</location>
        <topology evidence="12 13">Multi-pass membrane protein</topology>
    </subcellularLocation>
    <subcellularLocation>
        <location evidence="1">Membrane</location>
        <topology evidence="1">Multi-pass membrane protein</topology>
    </subcellularLocation>
</comment>
<evidence type="ECO:0000256" key="4">
    <source>
        <dbReference type="ARBA" id="ARBA00022475"/>
    </source>
</evidence>
<dbReference type="PROSITE" id="PS00449">
    <property type="entry name" value="ATPASE_A"/>
    <property type="match status" value="1"/>
</dbReference>
<keyword evidence="7 12" id="KW-0375">Hydrogen ion transport</keyword>
<feature type="transmembrane region" description="Helical" evidence="12">
    <location>
        <begin position="44"/>
        <end position="66"/>
    </location>
</feature>
<gene>
    <name evidence="12" type="primary">atpB</name>
    <name evidence="14" type="ORF">SAMN05421783_12444</name>
</gene>
<keyword evidence="9 12" id="KW-0406">Ion transport</keyword>
<keyword evidence="15" id="KW-1185">Reference proteome</keyword>
<evidence type="ECO:0000256" key="3">
    <source>
        <dbReference type="ARBA" id="ARBA00022448"/>
    </source>
</evidence>
<evidence type="ECO:0000256" key="13">
    <source>
        <dbReference type="RuleBase" id="RU000483"/>
    </source>
</evidence>
<evidence type="ECO:0000256" key="8">
    <source>
        <dbReference type="ARBA" id="ARBA00022989"/>
    </source>
</evidence>
<evidence type="ECO:0000256" key="1">
    <source>
        <dbReference type="ARBA" id="ARBA00004141"/>
    </source>
</evidence>
<comment type="function">
    <text evidence="12 13">Key component of the proton channel; it plays a direct role in the translocation of protons across the membrane.</text>
</comment>
<evidence type="ECO:0000256" key="6">
    <source>
        <dbReference type="ARBA" id="ARBA00022692"/>
    </source>
</evidence>
<dbReference type="PANTHER" id="PTHR42823">
    <property type="entry name" value="ATP SYNTHASE SUBUNIT A, CHLOROPLASTIC"/>
    <property type="match status" value="1"/>
</dbReference>
<reference evidence="15" key="1">
    <citation type="submission" date="2016-10" db="EMBL/GenBank/DDBJ databases">
        <authorList>
            <person name="Varghese N."/>
            <person name="Submissions S."/>
        </authorList>
    </citation>
    <scope>NUCLEOTIDE SEQUENCE [LARGE SCALE GENOMIC DNA]</scope>
    <source>
        <strain evidence="15">DSM 217</strain>
    </source>
</reference>
<keyword evidence="8 12" id="KW-1133">Transmembrane helix</keyword>
<evidence type="ECO:0000256" key="10">
    <source>
        <dbReference type="ARBA" id="ARBA00023136"/>
    </source>
</evidence>
<proteinExistence type="inferred from homology"/>
<dbReference type="Proteomes" id="UP000198816">
    <property type="component" value="Unassembled WGS sequence"/>
</dbReference>
<keyword evidence="10 12" id="KW-0472">Membrane</keyword>
<keyword evidence="5 12" id="KW-0138">CF(0)</keyword>
<dbReference type="GO" id="GO:0045259">
    <property type="term" value="C:proton-transporting ATP synthase complex"/>
    <property type="evidence" value="ECO:0007669"/>
    <property type="project" value="UniProtKB-KW"/>
</dbReference>
<protein>
    <recommendedName>
        <fullName evidence="12 13">ATP synthase subunit a</fullName>
    </recommendedName>
    <alternativeName>
        <fullName evidence="12">ATP synthase F0 sector subunit a</fullName>
    </alternativeName>
    <alternativeName>
        <fullName evidence="12">F-ATPase subunit 6</fullName>
    </alternativeName>
</protein>
<feature type="transmembrane region" description="Helical" evidence="12">
    <location>
        <begin position="232"/>
        <end position="250"/>
    </location>
</feature>
<organism evidence="14 15">
    <name type="scientific">Thiocapsa roseopersicina</name>
    <dbReference type="NCBI Taxonomy" id="1058"/>
    <lineage>
        <taxon>Bacteria</taxon>
        <taxon>Pseudomonadati</taxon>
        <taxon>Pseudomonadota</taxon>
        <taxon>Gammaproteobacteria</taxon>
        <taxon>Chromatiales</taxon>
        <taxon>Chromatiaceae</taxon>
        <taxon>Thiocapsa</taxon>
    </lineage>
</organism>
<dbReference type="HAMAP" id="MF_01393">
    <property type="entry name" value="ATP_synth_a_bact"/>
    <property type="match status" value="1"/>
</dbReference>